<name>A0A1H7VMX7_9BACI</name>
<dbReference type="Proteomes" id="UP000198553">
    <property type="component" value="Unassembled WGS sequence"/>
</dbReference>
<protein>
    <recommendedName>
        <fullName evidence="3">Alpha-ribazole kinase</fullName>
    </recommendedName>
</protein>
<keyword evidence="2" id="KW-1185">Reference proteome</keyword>
<dbReference type="AlphaFoldDB" id="A0A1H7VMX7"/>
<sequence length="243" mass="26436">MRDVLFIPFNQEEELVIASDNSGAIGMKVDDEVKVPYETVAYFSFRVAAMECISAGGEPFAVTLQNFCGELAWEHLRAGIEEGLEELGLAEVEITGSTESNFSLKQSAIGVTILGKKKISKLDKQLNYSPQLEIAVIGSPLVGNEVIEKGAEVVPLSTFYEINSLENVSTLPVGSKGILFELNQLFSNLKFSETDINSNIDLMKSSGPSTCFIVVYPIEKQDEIEGIAGTLLHKVVGRRSSHA</sequence>
<dbReference type="STRING" id="930146.SAMN05192533_10114"/>
<reference evidence="2" key="1">
    <citation type="submission" date="2016-10" db="EMBL/GenBank/DDBJ databases">
        <authorList>
            <person name="Varghese N."/>
            <person name="Submissions S."/>
        </authorList>
    </citation>
    <scope>NUCLEOTIDE SEQUENCE [LARGE SCALE GENOMIC DNA]</scope>
    <source>
        <strain evidence="2">B48,IBRC-M 10115,DSM 25386,CECT 8001</strain>
    </source>
</reference>
<proteinExistence type="predicted"/>
<organism evidence="1 2">
    <name type="scientific">Mesobacillus persicus</name>
    <dbReference type="NCBI Taxonomy" id="930146"/>
    <lineage>
        <taxon>Bacteria</taxon>
        <taxon>Bacillati</taxon>
        <taxon>Bacillota</taxon>
        <taxon>Bacilli</taxon>
        <taxon>Bacillales</taxon>
        <taxon>Bacillaceae</taxon>
        <taxon>Mesobacillus</taxon>
    </lineage>
</organism>
<dbReference type="EMBL" id="FOBW01000001">
    <property type="protein sequence ID" value="SEM10157.1"/>
    <property type="molecule type" value="Genomic_DNA"/>
</dbReference>
<accession>A0A1H7VMX7</accession>
<evidence type="ECO:0000313" key="1">
    <source>
        <dbReference type="EMBL" id="SEM10157.1"/>
    </source>
</evidence>
<evidence type="ECO:0000313" key="2">
    <source>
        <dbReference type="Proteomes" id="UP000198553"/>
    </source>
</evidence>
<dbReference type="OrthoDB" id="9805740at2"/>
<evidence type="ECO:0008006" key="3">
    <source>
        <dbReference type="Google" id="ProtNLM"/>
    </source>
</evidence>
<gene>
    <name evidence="1" type="ORF">SAMN05192533_10114</name>
</gene>